<dbReference type="EMBL" id="GGMS01014960">
    <property type="protein sequence ID" value="MBY84163.1"/>
    <property type="molecule type" value="Transcribed_RNA"/>
</dbReference>
<sequence>MTVAVAVADSTSFLLHHLSQVCQAVHVSITLYTTIGPPSNVISATISSSACRYNLYRCSYLLVATAVMSALLCNLLYTRIPVYKKIEISVKLNKHHNMRKQ</sequence>
<proteinExistence type="predicted"/>
<dbReference type="AlphaFoldDB" id="A0A2S2R2K1"/>
<protein>
    <submittedName>
        <fullName evidence="2">Uncharacterized protein</fullName>
    </submittedName>
</protein>
<gene>
    <name evidence="2" type="ORF">g.45005</name>
</gene>
<name>A0A2S2R2K1_9HEMI</name>
<keyword evidence="1" id="KW-0812">Transmembrane</keyword>
<organism evidence="2">
    <name type="scientific">Sipha flava</name>
    <name type="common">yellow sugarcane aphid</name>
    <dbReference type="NCBI Taxonomy" id="143950"/>
    <lineage>
        <taxon>Eukaryota</taxon>
        <taxon>Metazoa</taxon>
        <taxon>Ecdysozoa</taxon>
        <taxon>Arthropoda</taxon>
        <taxon>Hexapoda</taxon>
        <taxon>Insecta</taxon>
        <taxon>Pterygota</taxon>
        <taxon>Neoptera</taxon>
        <taxon>Paraneoptera</taxon>
        <taxon>Hemiptera</taxon>
        <taxon>Sternorrhyncha</taxon>
        <taxon>Aphidomorpha</taxon>
        <taxon>Aphidoidea</taxon>
        <taxon>Aphididae</taxon>
        <taxon>Sipha</taxon>
    </lineage>
</organism>
<keyword evidence="1" id="KW-0472">Membrane</keyword>
<feature type="transmembrane region" description="Helical" evidence="1">
    <location>
        <begin position="59"/>
        <end position="77"/>
    </location>
</feature>
<evidence type="ECO:0000256" key="1">
    <source>
        <dbReference type="SAM" id="Phobius"/>
    </source>
</evidence>
<reference evidence="2" key="1">
    <citation type="submission" date="2018-04" db="EMBL/GenBank/DDBJ databases">
        <title>Transcriptome assembly of Sipha flava.</title>
        <authorList>
            <person name="Scully E.D."/>
            <person name="Geib S.M."/>
            <person name="Palmer N.A."/>
            <person name="Koch K."/>
            <person name="Bradshaw J."/>
            <person name="Heng-Moss T."/>
            <person name="Sarath G."/>
        </authorList>
    </citation>
    <scope>NUCLEOTIDE SEQUENCE</scope>
</reference>
<evidence type="ECO:0000313" key="2">
    <source>
        <dbReference type="EMBL" id="MBY84163.1"/>
    </source>
</evidence>
<keyword evidence="1" id="KW-1133">Transmembrane helix</keyword>
<accession>A0A2S2R2K1</accession>